<keyword evidence="27" id="KW-1185">Reference proteome</keyword>
<comment type="catalytic activity">
    <reaction evidence="13">
        <text>lanosterol + 3 reduced [NADPH--hemoprotein reductase] + 3 O2 = 4,4-dimethyl-5alpha-cholesta-8,14,24-trien-3beta-ol + formate + 3 oxidized [NADPH--hemoprotein reductase] + 4 H2O + 4 H(+)</text>
        <dbReference type="Rhea" id="RHEA:25286"/>
        <dbReference type="Rhea" id="RHEA-COMP:11964"/>
        <dbReference type="Rhea" id="RHEA-COMP:11965"/>
        <dbReference type="ChEBI" id="CHEBI:15377"/>
        <dbReference type="ChEBI" id="CHEBI:15378"/>
        <dbReference type="ChEBI" id="CHEBI:15379"/>
        <dbReference type="ChEBI" id="CHEBI:15740"/>
        <dbReference type="ChEBI" id="CHEBI:16521"/>
        <dbReference type="ChEBI" id="CHEBI:17813"/>
        <dbReference type="ChEBI" id="CHEBI:57618"/>
        <dbReference type="ChEBI" id="CHEBI:58210"/>
        <dbReference type="EC" id="1.14.14.154"/>
    </reaction>
    <physiologicalReaction direction="left-to-right" evidence="13">
        <dbReference type="Rhea" id="RHEA:25287"/>
    </physiologicalReaction>
</comment>
<keyword evidence="3 23" id="KW-0349">Heme</keyword>
<evidence type="ECO:0000256" key="18">
    <source>
        <dbReference type="ARBA" id="ARBA00048736"/>
    </source>
</evidence>
<dbReference type="Pfam" id="PF00067">
    <property type="entry name" value="p450"/>
    <property type="match status" value="2"/>
</dbReference>
<dbReference type="PRINTS" id="PR00465">
    <property type="entry name" value="EP450IV"/>
</dbReference>
<evidence type="ECO:0000256" key="8">
    <source>
        <dbReference type="ARBA" id="ARBA00037887"/>
    </source>
</evidence>
<feature type="binding site" description="axial binding residue" evidence="23">
    <location>
        <position position="386"/>
    </location>
    <ligand>
        <name>heme</name>
        <dbReference type="ChEBI" id="CHEBI:30413"/>
    </ligand>
    <ligandPart>
        <name>Fe</name>
        <dbReference type="ChEBI" id="CHEBI:18248"/>
    </ligandPart>
</feature>
<evidence type="ECO:0000256" key="7">
    <source>
        <dbReference type="ARBA" id="ARBA00023221"/>
    </source>
</evidence>
<dbReference type="InterPro" id="IPR036396">
    <property type="entry name" value="Cyt_P450_sf"/>
</dbReference>
<dbReference type="Proteomes" id="UP000694403">
    <property type="component" value="Unplaced"/>
</dbReference>
<evidence type="ECO:0000256" key="2">
    <source>
        <dbReference type="ARBA" id="ARBA00022548"/>
    </source>
</evidence>
<evidence type="ECO:0000256" key="17">
    <source>
        <dbReference type="ARBA" id="ARBA00048479"/>
    </source>
</evidence>
<comment type="catalytic activity">
    <reaction evidence="22">
        <text>a 14alpha-formyl steroid + reduced [NADPH--hemoprotein reductase] + O2 = a Delta(14) steroid + formate + oxidized [NADPH--hemoprotein reductase] + H2O + 2 H(+)</text>
        <dbReference type="Rhea" id="RHEA:68068"/>
        <dbReference type="Rhea" id="RHEA-COMP:11964"/>
        <dbReference type="Rhea" id="RHEA-COMP:11965"/>
        <dbReference type="ChEBI" id="CHEBI:15377"/>
        <dbReference type="ChEBI" id="CHEBI:15378"/>
        <dbReference type="ChEBI" id="CHEBI:15379"/>
        <dbReference type="ChEBI" id="CHEBI:15740"/>
        <dbReference type="ChEBI" id="CHEBI:57618"/>
        <dbReference type="ChEBI" id="CHEBI:58210"/>
        <dbReference type="ChEBI" id="CHEBI:138031"/>
        <dbReference type="ChEBI" id="CHEBI:176902"/>
    </reaction>
    <physiologicalReaction direction="left-to-right" evidence="22">
        <dbReference type="Rhea" id="RHEA:68069"/>
    </physiologicalReaction>
</comment>
<comment type="similarity">
    <text evidence="1 24">Belongs to the cytochrome P450 family.</text>
</comment>
<dbReference type="PROSITE" id="PS00086">
    <property type="entry name" value="CYTOCHROME_P450"/>
    <property type="match status" value="1"/>
</dbReference>
<feature type="chain" id="PRO_5034573073" description="Lanosterol 14-alpha demethylase" evidence="25">
    <location>
        <begin position="22"/>
        <end position="443"/>
    </location>
</feature>
<evidence type="ECO:0000256" key="3">
    <source>
        <dbReference type="ARBA" id="ARBA00022617"/>
    </source>
</evidence>
<comment type="pathway">
    <text evidence="8">Steroid biosynthesis; zymosterol biosynthesis; zymosterol from lanosterol: step 1/6.</text>
</comment>
<keyword evidence="2" id="KW-0153">Cholesterol metabolism</keyword>
<accession>A0A8C3S7Y5</accession>
<evidence type="ECO:0000256" key="20">
    <source>
        <dbReference type="ARBA" id="ARBA00048866"/>
    </source>
</evidence>
<dbReference type="SUPFAM" id="SSF48264">
    <property type="entry name" value="Cytochrome P450"/>
    <property type="match status" value="1"/>
</dbReference>
<comment type="catalytic activity">
    <reaction evidence="20">
        <text>a 14alpha-methyl steroid + reduced [NADPH--hemoprotein reductase] + O2 = a 14alpha-hydroxymethyl steroid + oxidized [NADPH--hemoprotein reductase] + H2O + H(+)</text>
        <dbReference type="Rhea" id="RHEA:68060"/>
        <dbReference type="Rhea" id="RHEA-COMP:11964"/>
        <dbReference type="Rhea" id="RHEA-COMP:11965"/>
        <dbReference type="ChEBI" id="CHEBI:15377"/>
        <dbReference type="ChEBI" id="CHEBI:15378"/>
        <dbReference type="ChEBI" id="CHEBI:15379"/>
        <dbReference type="ChEBI" id="CHEBI:57618"/>
        <dbReference type="ChEBI" id="CHEBI:58210"/>
        <dbReference type="ChEBI" id="CHEBI:138029"/>
        <dbReference type="ChEBI" id="CHEBI:176901"/>
    </reaction>
    <physiologicalReaction direction="left-to-right" evidence="20">
        <dbReference type="Rhea" id="RHEA:68061"/>
    </physiologicalReaction>
</comment>
<sequence>MDVTMAILLALVLGLLMVKFALFPPRNPNSPPCIGGWIPWLGAAFQFGKAPLEFIEQARVKYGPIFTVFALGNRFTFVTEDEGIEAFFTSKDIDFEQAVQETVQRTIPAEIFYRNRSRLYSMMKGKMGTSSLYLFARPLCQELHEHMDCLGTAGTENLRDLIRSVLYPATVNILFGKGVCPTNKSDIKEFEEHFQKYDEDFEYGSQMWGNGASLANLLETLLQHLLDNLHGKHLAPNYALLLLWASQANAMPVAFWTLAFILSHPSIYKNIMEDIVSVFGKAGKENIEISEDNLKKLLLIKWCTLEAIRLRSPGAITKKVVNPIKIQTFTIPAGDMLMLSPYWVHRNPKYFPDPETFKPDRWKEANLEKNAFLDGFVAFGGGKHQCPGRWLAIMEVHMLVVLFLYKYEFILLDPVPKEVKYLFLLAHSAEATPAPHRPSVSAL</sequence>
<comment type="catalytic activity">
    <reaction evidence="14">
        <text>a 14alpha-methyl steroid + 3 reduced [NADPH--hemoprotein reductase] + 3 O2 = a Delta(14) steroid + formate + 3 oxidized [NADPH--hemoprotein reductase] + 4 H2O + 4 H(+)</text>
        <dbReference type="Rhea" id="RHEA:54028"/>
        <dbReference type="Rhea" id="RHEA-COMP:11964"/>
        <dbReference type="Rhea" id="RHEA-COMP:11965"/>
        <dbReference type="ChEBI" id="CHEBI:15377"/>
        <dbReference type="ChEBI" id="CHEBI:15378"/>
        <dbReference type="ChEBI" id="CHEBI:15379"/>
        <dbReference type="ChEBI" id="CHEBI:15740"/>
        <dbReference type="ChEBI" id="CHEBI:57618"/>
        <dbReference type="ChEBI" id="CHEBI:58210"/>
        <dbReference type="ChEBI" id="CHEBI:138029"/>
        <dbReference type="ChEBI" id="CHEBI:138031"/>
        <dbReference type="EC" id="1.14.14.154"/>
    </reaction>
    <physiologicalReaction direction="left-to-right" evidence="14">
        <dbReference type="Rhea" id="RHEA:54029"/>
    </physiologicalReaction>
</comment>
<dbReference type="GO" id="GO:0008203">
    <property type="term" value="P:cholesterol metabolic process"/>
    <property type="evidence" value="ECO:0007669"/>
    <property type="project" value="UniProtKB-KW"/>
</dbReference>
<keyword evidence="6" id="KW-1207">Sterol metabolism</keyword>
<evidence type="ECO:0000256" key="12">
    <source>
        <dbReference type="ARBA" id="ARBA00047587"/>
    </source>
</evidence>
<keyword evidence="7" id="KW-0443">Lipid metabolism</keyword>
<dbReference type="InterPro" id="IPR001128">
    <property type="entry name" value="Cyt_P450"/>
</dbReference>
<dbReference type="GO" id="GO:0005506">
    <property type="term" value="F:iron ion binding"/>
    <property type="evidence" value="ECO:0007669"/>
    <property type="project" value="InterPro"/>
</dbReference>
<evidence type="ECO:0000256" key="15">
    <source>
        <dbReference type="ARBA" id="ARBA00047983"/>
    </source>
</evidence>
<evidence type="ECO:0000256" key="4">
    <source>
        <dbReference type="ARBA" id="ARBA00022723"/>
    </source>
</evidence>
<dbReference type="GO" id="GO:0008398">
    <property type="term" value="F:sterol 14-demethylase activity"/>
    <property type="evidence" value="ECO:0007669"/>
    <property type="project" value="UniProtKB-EC"/>
</dbReference>
<keyword evidence="5 23" id="KW-0408">Iron</keyword>
<evidence type="ECO:0000256" key="23">
    <source>
        <dbReference type="PIRSR" id="PIRSR602403-1"/>
    </source>
</evidence>
<reference evidence="26" key="2">
    <citation type="submission" date="2025-09" db="UniProtKB">
        <authorList>
            <consortium name="Ensembl"/>
        </authorList>
    </citation>
    <scope>IDENTIFICATION</scope>
</reference>
<comment type="catalytic activity">
    <reaction evidence="11">
        <text>32-hydroxylanosterol + reduced [NADPH--hemoprotein reductase] + O2 = 32-oxolanosterol + oxidized [NADPH--hemoprotein reductase] + 2 H2O + H(+)</text>
        <dbReference type="Rhea" id="RHEA:75107"/>
        <dbReference type="Rhea" id="RHEA-COMP:11964"/>
        <dbReference type="Rhea" id="RHEA-COMP:11965"/>
        <dbReference type="ChEBI" id="CHEBI:15377"/>
        <dbReference type="ChEBI" id="CHEBI:15378"/>
        <dbReference type="ChEBI" id="CHEBI:15379"/>
        <dbReference type="ChEBI" id="CHEBI:57618"/>
        <dbReference type="ChEBI" id="CHEBI:58210"/>
        <dbReference type="ChEBI" id="CHEBI:166681"/>
        <dbReference type="ChEBI" id="CHEBI:166806"/>
    </reaction>
    <physiologicalReaction direction="left-to-right" evidence="11">
        <dbReference type="Rhea" id="RHEA:75108"/>
    </physiologicalReaction>
</comment>
<evidence type="ECO:0000256" key="19">
    <source>
        <dbReference type="ARBA" id="ARBA00048839"/>
    </source>
</evidence>
<proteinExistence type="inferred from homology"/>
<comment type="catalytic activity">
    <reaction evidence="18">
        <text>32-hydroxy-24,25-dihydrolanosterol + reduced [NADPH--hemoprotein reductase] + O2 = 32-oxo-24,25-dihydrolanosterol + oxidized [NADPH--hemoprotein reductase] + 2 H2O + H(+)</text>
        <dbReference type="Rhea" id="RHEA:75087"/>
        <dbReference type="Rhea" id="RHEA-COMP:11964"/>
        <dbReference type="Rhea" id="RHEA-COMP:11965"/>
        <dbReference type="ChEBI" id="CHEBI:15377"/>
        <dbReference type="ChEBI" id="CHEBI:15378"/>
        <dbReference type="ChEBI" id="CHEBI:15379"/>
        <dbReference type="ChEBI" id="CHEBI:57618"/>
        <dbReference type="ChEBI" id="CHEBI:58210"/>
        <dbReference type="ChEBI" id="CHEBI:87057"/>
        <dbReference type="ChEBI" id="CHEBI:87060"/>
    </reaction>
    <physiologicalReaction direction="left-to-right" evidence="18">
        <dbReference type="Rhea" id="RHEA:75088"/>
    </physiologicalReaction>
</comment>
<dbReference type="GO" id="GO:0020037">
    <property type="term" value="F:heme binding"/>
    <property type="evidence" value="ECO:0007669"/>
    <property type="project" value="InterPro"/>
</dbReference>
<dbReference type="Gene3D" id="1.10.630.10">
    <property type="entry name" value="Cytochrome P450"/>
    <property type="match status" value="1"/>
</dbReference>
<keyword evidence="24" id="KW-0503">Monooxygenase</keyword>
<evidence type="ECO:0000256" key="16">
    <source>
        <dbReference type="ARBA" id="ARBA00048245"/>
    </source>
</evidence>
<dbReference type="InterPro" id="IPR050529">
    <property type="entry name" value="CYP450_sterol_14alpha_dmase"/>
</dbReference>
<evidence type="ECO:0000256" key="25">
    <source>
        <dbReference type="SAM" id="SignalP"/>
    </source>
</evidence>
<comment type="catalytic activity">
    <reaction evidence="12">
        <text>a 14alpha-hydroxymethyl steroid + reduced [NADPH--hemoprotein reductase] + O2 = a 14alpha-formyl steroid + oxidized [NADPH--hemoprotein reductase] + 2 H2O + H(+)</text>
        <dbReference type="Rhea" id="RHEA:68064"/>
        <dbReference type="Rhea" id="RHEA-COMP:11964"/>
        <dbReference type="Rhea" id="RHEA-COMP:11965"/>
        <dbReference type="ChEBI" id="CHEBI:15377"/>
        <dbReference type="ChEBI" id="CHEBI:15378"/>
        <dbReference type="ChEBI" id="CHEBI:15379"/>
        <dbReference type="ChEBI" id="CHEBI:57618"/>
        <dbReference type="ChEBI" id="CHEBI:58210"/>
        <dbReference type="ChEBI" id="CHEBI:176901"/>
        <dbReference type="ChEBI" id="CHEBI:176902"/>
    </reaction>
    <physiologicalReaction direction="left-to-right" evidence="12">
        <dbReference type="Rhea" id="RHEA:68065"/>
    </physiologicalReaction>
</comment>
<evidence type="ECO:0000256" key="24">
    <source>
        <dbReference type="RuleBase" id="RU000461"/>
    </source>
</evidence>
<evidence type="ECO:0000256" key="11">
    <source>
        <dbReference type="ARBA" id="ARBA00047379"/>
    </source>
</evidence>
<comment type="catalytic activity">
    <reaction evidence="15">
        <text>24,25-dihydrolanosterol + reduced [NADPH--hemoprotein reductase] + O2 = 32-hydroxy-24,25-dihydrolanosterol + oxidized [NADPH--hemoprotein reductase] + H2O + H(+)</text>
        <dbReference type="Rhea" id="RHEA:75079"/>
        <dbReference type="Rhea" id="RHEA-COMP:11964"/>
        <dbReference type="Rhea" id="RHEA-COMP:11965"/>
        <dbReference type="ChEBI" id="CHEBI:15377"/>
        <dbReference type="ChEBI" id="CHEBI:15378"/>
        <dbReference type="ChEBI" id="CHEBI:15379"/>
        <dbReference type="ChEBI" id="CHEBI:28113"/>
        <dbReference type="ChEBI" id="CHEBI:57618"/>
        <dbReference type="ChEBI" id="CHEBI:58210"/>
        <dbReference type="ChEBI" id="CHEBI:87057"/>
    </reaction>
    <physiologicalReaction direction="left-to-right" evidence="15">
        <dbReference type="Rhea" id="RHEA:75080"/>
    </physiologicalReaction>
</comment>
<evidence type="ECO:0000256" key="22">
    <source>
        <dbReference type="ARBA" id="ARBA00049450"/>
    </source>
</evidence>
<keyword evidence="4 23" id="KW-0479">Metal-binding</keyword>
<comment type="cofactor">
    <cofactor evidence="23">
        <name>heme</name>
        <dbReference type="ChEBI" id="CHEBI:30413"/>
    </cofactor>
</comment>
<dbReference type="PANTHER" id="PTHR24304">
    <property type="entry name" value="CYTOCHROME P450 FAMILY 7"/>
    <property type="match status" value="1"/>
</dbReference>
<comment type="catalytic activity">
    <reaction evidence="17">
        <text>32-oxolanosterol + reduced [NADPH--hemoprotein reductase] + O2 = 4,4-dimethyl-5alpha-cholesta-8,14,24-trien-3beta-ol + formate + oxidized [NADPH--hemoprotein reductase] + H2O + 2 H(+)</text>
        <dbReference type="Rhea" id="RHEA:75111"/>
        <dbReference type="Rhea" id="RHEA-COMP:11964"/>
        <dbReference type="Rhea" id="RHEA-COMP:11965"/>
        <dbReference type="ChEBI" id="CHEBI:15377"/>
        <dbReference type="ChEBI" id="CHEBI:15378"/>
        <dbReference type="ChEBI" id="CHEBI:15379"/>
        <dbReference type="ChEBI" id="CHEBI:15740"/>
        <dbReference type="ChEBI" id="CHEBI:17813"/>
        <dbReference type="ChEBI" id="CHEBI:57618"/>
        <dbReference type="ChEBI" id="CHEBI:58210"/>
        <dbReference type="ChEBI" id="CHEBI:166681"/>
    </reaction>
    <physiologicalReaction direction="left-to-right" evidence="17">
        <dbReference type="Rhea" id="RHEA:75112"/>
    </physiologicalReaction>
</comment>
<evidence type="ECO:0000313" key="26">
    <source>
        <dbReference type="Ensembl" id="ENSCSRP00000009980.1"/>
    </source>
</evidence>
<evidence type="ECO:0000256" key="13">
    <source>
        <dbReference type="ARBA" id="ARBA00047670"/>
    </source>
</evidence>
<keyword evidence="25" id="KW-0732">Signal</keyword>
<protein>
    <recommendedName>
        <fullName evidence="10">Lanosterol 14-alpha demethylase</fullName>
        <ecNumber evidence="9">1.14.14.154</ecNumber>
    </recommendedName>
</protein>
<evidence type="ECO:0000313" key="27">
    <source>
        <dbReference type="Proteomes" id="UP000694403"/>
    </source>
</evidence>
<organism evidence="26 27">
    <name type="scientific">Chelydra serpentina</name>
    <name type="common">Snapping turtle</name>
    <name type="synonym">Testudo serpentina</name>
    <dbReference type="NCBI Taxonomy" id="8475"/>
    <lineage>
        <taxon>Eukaryota</taxon>
        <taxon>Metazoa</taxon>
        <taxon>Chordata</taxon>
        <taxon>Craniata</taxon>
        <taxon>Vertebrata</taxon>
        <taxon>Euteleostomi</taxon>
        <taxon>Archelosauria</taxon>
        <taxon>Testudinata</taxon>
        <taxon>Testudines</taxon>
        <taxon>Cryptodira</taxon>
        <taxon>Durocryptodira</taxon>
        <taxon>Americhelydia</taxon>
        <taxon>Chelydroidea</taxon>
        <taxon>Chelydridae</taxon>
        <taxon>Chelydra</taxon>
    </lineage>
</organism>
<dbReference type="GO" id="GO:0008396">
    <property type="term" value="F:oxysterol 7-alpha-hydroxylase activity"/>
    <property type="evidence" value="ECO:0007669"/>
    <property type="project" value="TreeGrafter"/>
</dbReference>
<evidence type="ECO:0000256" key="10">
    <source>
        <dbReference type="ARBA" id="ARBA00041158"/>
    </source>
</evidence>
<feature type="signal peptide" evidence="25">
    <location>
        <begin position="1"/>
        <end position="21"/>
    </location>
</feature>
<keyword evidence="24" id="KW-0560">Oxidoreductase</keyword>
<dbReference type="Ensembl" id="ENSCSRT00000010337.1">
    <property type="protein sequence ID" value="ENSCSRP00000009980.1"/>
    <property type="gene ID" value="ENSCSRG00000007123.1"/>
</dbReference>
<dbReference type="GO" id="GO:0042632">
    <property type="term" value="P:cholesterol homeostasis"/>
    <property type="evidence" value="ECO:0007669"/>
    <property type="project" value="TreeGrafter"/>
</dbReference>
<dbReference type="PANTHER" id="PTHR24304:SF2">
    <property type="entry name" value="24-HYDROXYCHOLESTEROL 7-ALPHA-HYDROXYLASE"/>
    <property type="match status" value="1"/>
</dbReference>
<name>A0A8C3S7Y5_CHESE</name>
<evidence type="ECO:0000256" key="5">
    <source>
        <dbReference type="ARBA" id="ARBA00023004"/>
    </source>
</evidence>
<evidence type="ECO:0000256" key="1">
    <source>
        <dbReference type="ARBA" id="ARBA00010617"/>
    </source>
</evidence>
<dbReference type="AlphaFoldDB" id="A0A8C3S7Y5"/>
<comment type="catalytic activity">
    <reaction evidence="16">
        <text>32-oxo-24,25-dihydrolanosterol + reduced [NADPH--hemoprotein reductase] + O2 = 4,4-dimethyl-8,14-cholestadien-3beta-ol + formate + oxidized [NADPH--hemoprotein reductase] + H2O + 2 H(+)</text>
        <dbReference type="Rhea" id="RHEA:75083"/>
        <dbReference type="Rhea" id="RHEA-COMP:11964"/>
        <dbReference type="Rhea" id="RHEA-COMP:11965"/>
        <dbReference type="ChEBI" id="CHEBI:15377"/>
        <dbReference type="ChEBI" id="CHEBI:15378"/>
        <dbReference type="ChEBI" id="CHEBI:15379"/>
        <dbReference type="ChEBI" id="CHEBI:15740"/>
        <dbReference type="ChEBI" id="CHEBI:57618"/>
        <dbReference type="ChEBI" id="CHEBI:58210"/>
        <dbReference type="ChEBI" id="CHEBI:78904"/>
        <dbReference type="ChEBI" id="CHEBI:87060"/>
    </reaction>
    <physiologicalReaction direction="left-to-right" evidence="16">
        <dbReference type="Rhea" id="RHEA:75084"/>
    </physiologicalReaction>
</comment>
<comment type="catalytic activity">
    <reaction evidence="19">
        <text>24,25-dihydrolanosterol + 3 reduced [NADPH--hemoprotein reductase] + 3 O2 = 4,4-dimethyl-8,14-cholestadien-3beta-ol + formate + 3 oxidized [NADPH--hemoprotein reductase] + 4 H2O + 4 H(+)</text>
        <dbReference type="Rhea" id="RHEA:45960"/>
        <dbReference type="Rhea" id="RHEA-COMP:11964"/>
        <dbReference type="Rhea" id="RHEA-COMP:11965"/>
        <dbReference type="ChEBI" id="CHEBI:15377"/>
        <dbReference type="ChEBI" id="CHEBI:15378"/>
        <dbReference type="ChEBI" id="CHEBI:15379"/>
        <dbReference type="ChEBI" id="CHEBI:15740"/>
        <dbReference type="ChEBI" id="CHEBI:28113"/>
        <dbReference type="ChEBI" id="CHEBI:57618"/>
        <dbReference type="ChEBI" id="CHEBI:58210"/>
        <dbReference type="ChEBI" id="CHEBI:78904"/>
    </reaction>
    <physiologicalReaction direction="left-to-right" evidence="19">
        <dbReference type="Rhea" id="RHEA:45961"/>
    </physiologicalReaction>
</comment>
<evidence type="ECO:0000256" key="6">
    <source>
        <dbReference type="ARBA" id="ARBA00023166"/>
    </source>
</evidence>
<evidence type="ECO:0000256" key="9">
    <source>
        <dbReference type="ARBA" id="ARBA00038974"/>
    </source>
</evidence>
<dbReference type="InterPro" id="IPR017972">
    <property type="entry name" value="Cyt_P450_CS"/>
</dbReference>
<reference evidence="26" key="1">
    <citation type="submission" date="2025-08" db="UniProtKB">
        <authorList>
            <consortium name="Ensembl"/>
        </authorList>
    </citation>
    <scope>IDENTIFICATION</scope>
</reference>
<dbReference type="InterPro" id="IPR002403">
    <property type="entry name" value="Cyt_P450_E_grp-IV"/>
</dbReference>
<evidence type="ECO:0000256" key="14">
    <source>
        <dbReference type="ARBA" id="ARBA00047702"/>
    </source>
</evidence>
<comment type="catalytic activity">
    <reaction evidence="21">
        <text>lanosterol + reduced [NADPH--hemoprotein reductase] + O2 = 32-hydroxylanosterol + oxidized [NADPH--hemoprotein reductase] + H2O + H(+)</text>
        <dbReference type="Rhea" id="RHEA:75103"/>
        <dbReference type="Rhea" id="RHEA-COMP:11964"/>
        <dbReference type="Rhea" id="RHEA-COMP:11965"/>
        <dbReference type="ChEBI" id="CHEBI:15377"/>
        <dbReference type="ChEBI" id="CHEBI:15378"/>
        <dbReference type="ChEBI" id="CHEBI:15379"/>
        <dbReference type="ChEBI" id="CHEBI:16521"/>
        <dbReference type="ChEBI" id="CHEBI:57618"/>
        <dbReference type="ChEBI" id="CHEBI:58210"/>
        <dbReference type="ChEBI" id="CHEBI:166806"/>
    </reaction>
    <physiologicalReaction direction="left-to-right" evidence="21">
        <dbReference type="Rhea" id="RHEA:75104"/>
    </physiologicalReaction>
</comment>
<dbReference type="EC" id="1.14.14.154" evidence="9"/>
<keyword evidence="7" id="KW-0753">Steroid metabolism</keyword>
<dbReference type="GO" id="GO:0006699">
    <property type="term" value="P:bile acid biosynthetic process"/>
    <property type="evidence" value="ECO:0007669"/>
    <property type="project" value="TreeGrafter"/>
</dbReference>
<evidence type="ECO:0000256" key="21">
    <source>
        <dbReference type="ARBA" id="ARBA00049163"/>
    </source>
</evidence>